<proteinExistence type="predicted"/>
<dbReference type="NCBIfam" id="NF004226">
    <property type="entry name" value="PRK05673.1"/>
    <property type="match status" value="1"/>
</dbReference>
<feature type="region of interest" description="Disordered" evidence="8">
    <location>
        <begin position="1169"/>
        <end position="1188"/>
    </location>
</feature>
<evidence type="ECO:0000259" key="9">
    <source>
        <dbReference type="SMART" id="SM00481"/>
    </source>
</evidence>
<dbReference type="NCBIfam" id="TIGR00594">
    <property type="entry name" value="polc"/>
    <property type="match status" value="1"/>
</dbReference>
<evidence type="ECO:0000256" key="3">
    <source>
        <dbReference type="ARBA" id="ARBA00022679"/>
    </source>
</evidence>
<dbReference type="InterPro" id="IPR003141">
    <property type="entry name" value="Pol/His_phosphatase_N"/>
</dbReference>
<dbReference type="InterPro" id="IPR029460">
    <property type="entry name" value="DNAPol_HHH"/>
</dbReference>
<evidence type="ECO:0000256" key="1">
    <source>
        <dbReference type="ARBA" id="ARBA00012417"/>
    </source>
</evidence>
<gene>
    <name evidence="10" type="ORF">J3R75_001890</name>
</gene>
<dbReference type="Pfam" id="PF02811">
    <property type="entry name" value="PHP"/>
    <property type="match status" value="1"/>
</dbReference>
<evidence type="ECO:0000313" key="10">
    <source>
        <dbReference type="EMBL" id="MDQ0289783.1"/>
    </source>
</evidence>
<dbReference type="NCBIfam" id="NF005298">
    <property type="entry name" value="PRK06826.1"/>
    <property type="match status" value="1"/>
</dbReference>
<accession>A0AAE4APA8</accession>
<evidence type="ECO:0000256" key="6">
    <source>
        <dbReference type="ARBA" id="ARBA00022932"/>
    </source>
</evidence>
<dbReference type="AlphaFoldDB" id="A0AAE4APA8"/>
<dbReference type="Gene3D" id="1.10.150.870">
    <property type="match status" value="1"/>
</dbReference>
<sequence length="1188" mass="133186">MASPFVHLHVHTDFSLLDGTASCKGIAALAKEYGMSAVACTDHGNMSACVEFAKVMKEAGIKPIFGCELYVAPTDYTVTDNSIPHFKGFHLVCLAETYEGYVNLCHLNEEAWLRGYYYKPRVDKKLLRQYHQGIIALSACLSGEIPEHFRAGNDRAAEQALDEYLDIFGKDNFFLEIQDHGLPEQKPVNEKVIELSRRRDIGLVVTNDSHYCKKEHAEAHELFLCIGTATTINDPKRMRFGTNEFYFKSPDEMAQIFPDIPEAMANTVAIAERCNVHLPTVAEDKANHYPEYPVPEGISRQEYLRQQCVEGLKWRYDIDADSPDLSAEDRKKVERMDFELGVISQTGFTSYFLVVWDFLAHAAKIGVPLGPGRGSGAGSIVAYCLGITHIDPLRYGLLFERFLNPDRVSPPDFDIDLCERRRHEVIEYVREKYGAANVVQIGTFGTLKAKAVIKDVARALGRSVEEGNRICKLIPADPKMTLHKALHGDEKNNAPPIKELVDLFENNPWVQEIWKFATVLEGLNRNLSIHAAGVIIGDMPVANVCPIAKGANDEPITQFSAVPCEELGLLKMDFLGLKTLTIIQDALDLIEKNTGKRILSNDIPIEDKPTYDLLNQGNTIAVFQLESGGMQNLCRRFRVNRLEDIIALIALYRPGPMQFLDEFIGRKMGTIPVDYDVPAMKPILEETYGIMLYQEQVMQVVQAVAGFTLGNADILRRAMGKKKVDVMVQQFALFQDGCRKNGIDDVVSKNIWDKILKFAGYGFNKSHSAAYGMLSYRTAWLKANYPAEFMAAVLTSELSNAEKLSFYLAECRAMNISILPPDVNVCDATFSVDGRNVRFGLAAIKGVGEAAVAGIINARKKGGPFKDLTDFCERVDGLSKRLMESLVKAGALDCFGFHRALLVAMIDDVLGIAQQAQKDRKAGQGSLFDLLAPADRKVAELPIPKVDPWELRELLRFEKELLGFYVSGHPISQDQALIDAYQLDDLSDLIQLPPGTMVRVGAYLSGISPKLTKKDSKPWAILTLESRESTVECLLFPDSYDKVRQQCPEALQPESVVFVEGELSRRDEEEPLKLHAQNIIPMAKVQELYTQEVHVRLYEEELSEARMQDIAAVCQRFPGNTQLIFCLVCANGNVVYLQNEQINIQFSTEFRAAMAPHIRKDAILTKANRKRPAARERRFQRRNWNDQD</sequence>
<dbReference type="InterPro" id="IPR004013">
    <property type="entry name" value="PHP_dom"/>
</dbReference>
<comment type="caution">
    <text evidence="10">The sequence shown here is derived from an EMBL/GenBank/DDBJ whole genome shotgun (WGS) entry which is preliminary data.</text>
</comment>
<dbReference type="Pfam" id="PF17657">
    <property type="entry name" value="DNA_pol3_finger"/>
    <property type="match status" value="1"/>
</dbReference>
<feature type="domain" description="Polymerase/histidinol phosphatase N-terminal" evidence="9">
    <location>
        <begin position="6"/>
        <end position="73"/>
    </location>
</feature>
<dbReference type="PANTHER" id="PTHR32294:SF0">
    <property type="entry name" value="DNA POLYMERASE III SUBUNIT ALPHA"/>
    <property type="match status" value="1"/>
</dbReference>
<evidence type="ECO:0000256" key="4">
    <source>
        <dbReference type="ARBA" id="ARBA00022695"/>
    </source>
</evidence>
<evidence type="ECO:0000256" key="8">
    <source>
        <dbReference type="SAM" id="MobiDB-lite"/>
    </source>
</evidence>
<evidence type="ECO:0000256" key="2">
    <source>
        <dbReference type="ARBA" id="ARBA00019114"/>
    </source>
</evidence>
<feature type="compositionally biased region" description="Basic and acidic residues" evidence="8">
    <location>
        <begin position="1173"/>
        <end position="1188"/>
    </location>
</feature>
<keyword evidence="11" id="KW-1185">Reference proteome</keyword>
<evidence type="ECO:0000256" key="7">
    <source>
        <dbReference type="ARBA" id="ARBA00049244"/>
    </source>
</evidence>
<dbReference type="InterPro" id="IPR011708">
    <property type="entry name" value="DNA_pol3_alpha_NTPase_dom"/>
</dbReference>
<dbReference type="PANTHER" id="PTHR32294">
    <property type="entry name" value="DNA POLYMERASE III SUBUNIT ALPHA"/>
    <property type="match status" value="1"/>
</dbReference>
<comment type="catalytic activity">
    <reaction evidence="7">
        <text>DNA(n) + a 2'-deoxyribonucleoside 5'-triphosphate = DNA(n+1) + diphosphate</text>
        <dbReference type="Rhea" id="RHEA:22508"/>
        <dbReference type="Rhea" id="RHEA-COMP:17339"/>
        <dbReference type="Rhea" id="RHEA-COMP:17340"/>
        <dbReference type="ChEBI" id="CHEBI:33019"/>
        <dbReference type="ChEBI" id="CHEBI:61560"/>
        <dbReference type="ChEBI" id="CHEBI:173112"/>
        <dbReference type="EC" id="2.7.7.7"/>
    </reaction>
</comment>
<dbReference type="GO" id="GO:0006260">
    <property type="term" value="P:DNA replication"/>
    <property type="evidence" value="ECO:0007669"/>
    <property type="project" value="UniProtKB-KW"/>
</dbReference>
<dbReference type="RefSeq" id="WP_307261236.1">
    <property type="nucleotide sequence ID" value="NZ_JAUSVL010000001.1"/>
</dbReference>
<dbReference type="InterPro" id="IPR041931">
    <property type="entry name" value="DNA_pol3_alpha_thumb_dom"/>
</dbReference>
<dbReference type="CDD" id="cd12113">
    <property type="entry name" value="PHP_PolIIIA_DnaE3"/>
    <property type="match status" value="1"/>
</dbReference>
<organism evidence="10 11">
    <name type="scientific">Oligosphaera ethanolica</name>
    <dbReference type="NCBI Taxonomy" id="760260"/>
    <lineage>
        <taxon>Bacteria</taxon>
        <taxon>Pseudomonadati</taxon>
        <taxon>Lentisphaerota</taxon>
        <taxon>Oligosphaeria</taxon>
        <taxon>Oligosphaerales</taxon>
        <taxon>Oligosphaeraceae</taxon>
        <taxon>Oligosphaera</taxon>
    </lineage>
</organism>
<dbReference type="GO" id="GO:0008408">
    <property type="term" value="F:3'-5' exonuclease activity"/>
    <property type="evidence" value="ECO:0007669"/>
    <property type="project" value="InterPro"/>
</dbReference>
<dbReference type="InterPro" id="IPR040982">
    <property type="entry name" value="DNA_pol3_finger"/>
</dbReference>
<dbReference type="CDD" id="cd04485">
    <property type="entry name" value="DnaE_OBF"/>
    <property type="match status" value="1"/>
</dbReference>
<keyword evidence="3 10" id="KW-0808">Transferase</keyword>
<dbReference type="InterPro" id="IPR004805">
    <property type="entry name" value="DnaE2/DnaE/PolC"/>
</dbReference>
<keyword evidence="4 10" id="KW-0548">Nucleotidyltransferase</keyword>
<dbReference type="Pfam" id="PF14579">
    <property type="entry name" value="HHH_6"/>
    <property type="match status" value="1"/>
</dbReference>
<dbReference type="SUPFAM" id="SSF160975">
    <property type="entry name" value="AF1531-like"/>
    <property type="match status" value="1"/>
</dbReference>
<dbReference type="Proteomes" id="UP001238163">
    <property type="component" value="Unassembled WGS sequence"/>
</dbReference>
<name>A0AAE4APA8_9BACT</name>
<keyword evidence="6" id="KW-0239">DNA-directed DNA polymerase</keyword>
<dbReference type="InterPro" id="IPR016195">
    <property type="entry name" value="Pol/histidinol_Pase-like"/>
</dbReference>
<dbReference type="Pfam" id="PF07733">
    <property type="entry name" value="DNA_pol3_alpha"/>
    <property type="match status" value="1"/>
</dbReference>
<dbReference type="Gene3D" id="3.20.20.140">
    <property type="entry name" value="Metal-dependent hydrolases"/>
    <property type="match status" value="1"/>
</dbReference>
<protein>
    <recommendedName>
        <fullName evidence="2">DNA polymerase III subunit alpha</fullName>
        <ecNumber evidence="1">2.7.7.7</ecNumber>
    </recommendedName>
</protein>
<evidence type="ECO:0000313" key="11">
    <source>
        <dbReference type="Proteomes" id="UP001238163"/>
    </source>
</evidence>
<dbReference type="EMBL" id="JAUSVL010000001">
    <property type="protein sequence ID" value="MDQ0289783.1"/>
    <property type="molecule type" value="Genomic_DNA"/>
</dbReference>
<reference evidence="10" key="1">
    <citation type="submission" date="2023-07" db="EMBL/GenBank/DDBJ databases">
        <title>Genomic Encyclopedia of Type Strains, Phase IV (KMG-IV): sequencing the most valuable type-strain genomes for metagenomic binning, comparative biology and taxonomic classification.</title>
        <authorList>
            <person name="Goeker M."/>
        </authorList>
    </citation>
    <scope>NUCLEOTIDE SEQUENCE</scope>
    <source>
        <strain evidence="10">DSM 24202</strain>
    </source>
</reference>
<evidence type="ECO:0000256" key="5">
    <source>
        <dbReference type="ARBA" id="ARBA00022705"/>
    </source>
</evidence>
<dbReference type="GO" id="GO:0003887">
    <property type="term" value="F:DNA-directed DNA polymerase activity"/>
    <property type="evidence" value="ECO:0007669"/>
    <property type="project" value="UniProtKB-KW"/>
</dbReference>
<dbReference type="EC" id="2.7.7.7" evidence="1"/>
<dbReference type="SMART" id="SM00481">
    <property type="entry name" value="POLIIIAc"/>
    <property type="match status" value="1"/>
</dbReference>
<keyword evidence="5" id="KW-0235">DNA replication</keyword>
<dbReference type="Gene3D" id="1.10.10.1600">
    <property type="entry name" value="Bacterial DNA polymerase III alpha subunit, thumb domain"/>
    <property type="match status" value="1"/>
</dbReference>
<dbReference type="SUPFAM" id="SSF89550">
    <property type="entry name" value="PHP domain-like"/>
    <property type="match status" value="1"/>
</dbReference>